<sequence length="79" mass="9181">MNITIYSKSGCPECVFTKKFLESENVSFEEKRVDQNKAYLDEVVLLGYSSLPVIQIGLDETFNGYNPERLEKLVTEWRK</sequence>
<dbReference type="EMBL" id="BAABDL010000047">
    <property type="protein sequence ID" value="GAA4064155.1"/>
    <property type="molecule type" value="Genomic_DNA"/>
</dbReference>
<dbReference type="Proteomes" id="UP001501734">
    <property type="component" value="Unassembled WGS sequence"/>
</dbReference>
<dbReference type="Gene3D" id="3.40.30.10">
    <property type="entry name" value="Glutaredoxin"/>
    <property type="match status" value="1"/>
</dbReference>
<dbReference type="InterPro" id="IPR036249">
    <property type="entry name" value="Thioredoxin-like_sf"/>
</dbReference>
<dbReference type="Pfam" id="PF00462">
    <property type="entry name" value="Glutaredoxin"/>
    <property type="match status" value="1"/>
</dbReference>
<gene>
    <name evidence="2" type="primary">nrdH</name>
    <name evidence="2" type="ORF">GCM10022410_08390</name>
</gene>
<dbReference type="PANTHER" id="PTHR34386">
    <property type="entry name" value="GLUTAREDOXIN"/>
    <property type="match status" value="1"/>
</dbReference>
<accession>A0ABP7VCC8</accession>
<organism evidence="2 3">
    <name type="scientific">Amphibacillus indicireducens</name>
    <dbReference type="NCBI Taxonomy" id="1076330"/>
    <lineage>
        <taxon>Bacteria</taxon>
        <taxon>Bacillati</taxon>
        <taxon>Bacillota</taxon>
        <taxon>Bacilli</taxon>
        <taxon>Bacillales</taxon>
        <taxon>Bacillaceae</taxon>
        <taxon>Amphibacillus</taxon>
    </lineage>
</organism>
<evidence type="ECO:0000313" key="2">
    <source>
        <dbReference type="EMBL" id="GAA4064155.1"/>
    </source>
</evidence>
<keyword evidence="3" id="KW-1185">Reference proteome</keyword>
<dbReference type="PROSITE" id="PS51354">
    <property type="entry name" value="GLUTAREDOXIN_2"/>
    <property type="match status" value="1"/>
</dbReference>
<dbReference type="SUPFAM" id="SSF52833">
    <property type="entry name" value="Thioredoxin-like"/>
    <property type="match status" value="1"/>
</dbReference>
<dbReference type="RefSeq" id="WP_344910636.1">
    <property type="nucleotide sequence ID" value="NZ_BAABDL010000047.1"/>
</dbReference>
<dbReference type="InterPro" id="IPR002109">
    <property type="entry name" value="Glutaredoxin"/>
</dbReference>
<comment type="caution">
    <text evidence="2">The sequence shown here is derived from an EMBL/GenBank/DDBJ whole genome shotgun (WGS) entry which is preliminary data.</text>
</comment>
<dbReference type="InterPro" id="IPR051548">
    <property type="entry name" value="Grx-like_ET"/>
</dbReference>
<evidence type="ECO:0000313" key="3">
    <source>
        <dbReference type="Proteomes" id="UP001501734"/>
    </source>
</evidence>
<feature type="domain" description="Glutaredoxin" evidence="1">
    <location>
        <begin position="3"/>
        <end position="57"/>
    </location>
</feature>
<dbReference type="CDD" id="cd02976">
    <property type="entry name" value="NrdH"/>
    <property type="match status" value="1"/>
</dbReference>
<proteinExistence type="predicted"/>
<reference evidence="3" key="1">
    <citation type="journal article" date="2019" name="Int. J. Syst. Evol. Microbiol.">
        <title>The Global Catalogue of Microorganisms (GCM) 10K type strain sequencing project: providing services to taxonomists for standard genome sequencing and annotation.</title>
        <authorList>
            <consortium name="The Broad Institute Genomics Platform"/>
            <consortium name="The Broad Institute Genome Sequencing Center for Infectious Disease"/>
            <person name="Wu L."/>
            <person name="Ma J."/>
        </authorList>
    </citation>
    <scope>NUCLEOTIDE SEQUENCE [LARGE SCALE GENOMIC DNA]</scope>
    <source>
        <strain evidence="3">JCM 17250</strain>
    </source>
</reference>
<dbReference type="PANTHER" id="PTHR34386:SF1">
    <property type="entry name" value="GLUTAREDOXIN-LIKE PROTEIN NRDH"/>
    <property type="match status" value="1"/>
</dbReference>
<name>A0ABP7VCC8_9BACI</name>
<evidence type="ECO:0000259" key="1">
    <source>
        <dbReference type="Pfam" id="PF00462"/>
    </source>
</evidence>
<protein>
    <submittedName>
        <fullName evidence="2">Glutaredoxin-like protein NrdH</fullName>
    </submittedName>
</protein>